<dbReference type="EMBL" id="DP000011">
    <property type="protein sequence ID" value="ABA96316.1"/>
    <property type="molecule type" value="Genomic_DNA"/>
</dbReference>
<protein>
    <submittedName>
        <fullName evidence="1">Uncharacterized protein</fullName>
    </submittedName>
</protein>
<proteinExistence type="predicted"/>
<reference evidence="1" key="2">
    <citation type="submission" date="2005-04" db="EMBL/GenBank/DDBJ databases">
        <authorList>
            <person name="Buell C.R."/>
            <person name="Wing R.A."/>
            <person name="McCombie W.A."/>
            <person name="Ouyang S."/>
        </authorList>
    </citation>
    <scope>NUCLEOTIDE SEQUENCE</scope>
</reference>
<sequence length="50" mass="5630">MGRGGRKRRGGGDYDSYHRDILSQRGVAVLMEGVMRVARLLIEQEPTTQL</sequence>
<gene>
    <name evidence="1" type="ordered locus">LOC_Os12g12920</name>
</gene>
<reference evidence="1" key="1">
    <citation type="journal article" date="2005" name="BMC Biol.">
        <title>The sequence of rice chromosomes 11 and 12, rich in disease resistance genes and recent gene duplications.</title>
        <authorList>
            <consortium name="The rice chromosomes 11 and 12 sequencing consortia"/>
        </authorList>
    </citation>
    <scope>NUCLEOTIDE SEQUENCE [LARGE SCALE GENOMIC DNA]</scope>
</reference>
<dbReference type="AlphaFoldDB" id="Q2QVG2"/>
<organism evidence="1">
    <name type="scientific">Oryza sativa subsp. japonica</name>
    <name type="common">Rice</name>
    <dbReference type="NCBI Taxonomy" id="39947"/>
    <lineage>
        <taxon>Eukaryota</taxon>
        <taxon>Viridiplantae</taxon>
        <taxon>Streptophyta</taxon>
        <taxon>Embryophyta</taxon>
        <taxon>Tracheophyta</taxon>
        <taxon>Spermatophyta</taxon>
        <taxon>Magnoliopsida</taxon>
        <taxon>Liliopsida</taxon>
        <taxon>Poales</taxon>
        <taxon>Poaceae</taxon>
        <taxon>BOP clade</taxon>
        <taxon>Oryzoideae</taxon>
        <taxon>Oryzeae</taxon>
        <taxon>Oryzinae</taxon>
        <taxon>Oryza</taxon>
        <taxon>Oryza sativa</taxon>
    </lineage>
</organism>
<accession>Q2QVG2</accession>
<name>Q2QVG2_ORYSJ</name>
<reference evidence="1" key="3">
    <citation type="submission" date="2006-01" db="EMBL/GenBank/DDBJ databases">
        <authorList>
            <person name="Buell R."/>
        </authorList>
    </citation>
    <scope>NUCLEOTIDE SEQUENCE</scope>
</reference>
<evidence type="ECO:0000313" key="1">
    <source>
        <dbReference type="EMBL" id="ABA96316.1"/>
    </source>
</evidence>